<feature type="binding site" evidence="8">
    <location>
        <position position="113"/>
    </location>
    <ligand>
        <name>ATP</name>
        <dbReference type="ChEBI" id="CHEBI:30616"/>
    </ligand>
</feature>
<reference evidence="10" key="1">
    <citation type="journal article" date="2017" name="Biotechnol. Biofuels">
        <title>Evaluation of environmental bacterial communities as a factor affecting the growth of duckweed Lemna minor.</title>
        <authorList>
            <person name="Ishizawa H."/>
            <person name="Kuroda M."/>
            <person name="Morikawa M."/>
            <person name="Ike M."/>
        </authorList>
    </citation>
    <scope>NUCLEOTIDE SEQUENCE [LARGE SCALE GENOMIC DNA]</scope>
    <source>
        <strain evidence="10">H3</strain>
    </source>
</reference>
<dbReference type="InterPro" id="IPR003846">
    <property type="entry name" value="SelO"/>
</dbReference>
<feature type="binding site" evidence="8">
    <location>
        <position position="176"/>
    </location>
    <ligand>
        <name>ATP</name>
        <dbReference type="ChEBI" id="CHEBI:30616"/>
    </ligand>
</feature>
<dbReference type="HAMAP" id="MF_00692">
    <property type="entry name" value="SelO"/>
    <property type="match status" value="1"/>
</dbReference>
<keyword evidence="7 8" id="KW-0460">Magnesium</keyword>
<comment type="function">
    <text evidence="8">Nucleotidyltransferase involved in the post-translational modification of proteins. It can catalyze the addition of adenosine monophosphate (AMP) or uridine monophosphate (UMP) to a protein, resulting in modifications known as AMPylation and UMPylation.</text>
</comment>
<dbReference type="GO" id="GO:0070733">
    <property type="term" value="F:AMPylase activity"/>
    <property type="evidence" value="ECO:0007669"/>
    <property type="project" value="UniProtKB-EC"/>
</dbReference>
<keyword evidence="2 8" id="KW-0808">Transferase</keyword>
<name>A0A3G9G9W5_9NEIS</name>
<evidence type="ECO:0000256" key="7">
    <source>
        <dbReference type="ARBA" id="ARBA00022842"/>
    </source>
</evidence>
<comment type="catalytic activity">
    <reaction evidence="8">
        <text>L-seryl-[protein] + ATP = 3-O-(5'-adenylyl)-L-seryl-[protein] + diphosphate</text>
        <dbReference type="Rhea" id="RHEA:58120"/>
        <dbReference type="Rhea" id="RHEA-COMP:9863"/>
        <dbReference type="Rhea" id="RHEA-COMP:15073"/>
        <dbReference type="ChEBI" id="CHEBI:29999"/>
        <dbReference type="ChEBI" id="CHEBI:30616"/>
        <dbReference type="ChEBI" id="CHEBI:33019"/>
        <dbReference type="ChEBI" id="CHEBI:142516"/>
        <dbReference type="EC" id="2.7.7.108"/>
    </reaction>
</comment>
<dbReference type="KEGG" id="amah:DLM_0672"/>
<reference evidence="9 10" key="2">
    <citation type="journal article" date="2017" name="Genome Announc.">
        <title>Draft genome sequence of Aquitalea magnusonii strain H3, a plant growth-promoting bacterium of duckweed Lemna minor.</title>
        <authorList>
            <person name="Ishizawa H."/>
            <person name="Kuroda M."/>
            <person name="Ike M."/>
        </authorList>
    </citation>
    <scope>NUCLEOTIDE SEQUENCE [LARGE SCALE GENOMIC DNA]</scope>
    <source>
        <strain evidence="9 10">H3</strain>
    </source>
</reference>
<comment type="catalytic activity">
    <reaction evidence="8">
        <text>L-tyrosyl-[protein] + ATP = O-(5'-adenylyl)-L-tyrosyl-[protein] + diphosphate</text>
        <dbReference type="Rhea" id="RHEA:54288"/>
        <dbReference type="Rhea" id="RHEA-COMP:10136"/>
        <dbReference type="Rhea" id="RHEA-COMP:13846"/>
        <dbReference type="ChEBI" id="CHEBI:30616"/>
        <dbReference type="ChEBI" id="CHEBI:33019"/>
        <dbReference type="ChEBI" id="CHEBI:46858"/>
        <dbReference type="ChEBI" id="CHEBI:83624"/>
        <dbReference type="EC" id="2.7.7.108"/>
    </reaction>
</comment>
<comment type="catalytic activity">
    <reaction evidence="8">
        <text>L-tyrosyl-[protein] + UTP = O-(5'-uridylyl)-L-tyrosyl-[protein] + diphosphate</text>
        <dbReference type="Rhea" id="RHEA:83887"/>
        <dbReference type="Rhea" id="RHEA-COMP:10136"/>
        <dbReference type="Rhea" id="RHEA-COMP:20238"/>
        <dbReference type="ChEBI" id="CHEBI:33019"/>
        <dbReference type="ChEBI" id="CHEBI:46398"/>
        <dbReference type="ChEBI" id="CHEBI:46858"/>
        <dbReference type="ChEBI" id="CHEBI:90602"/>
    </reaction>
</comment>
<keyword evidence="3 8" id="KW-0548">Nucleotidyltransferase</keyword>
<evidence type="ECO:0000313" key="10">
    <source>
        <dbReference type="Proteomes" id="UP000198290"/>
    </source>
</evidence>
<dbReference type="PANTHER" id="PTHR32057">
    <property type="entry name" value="PROTEIN ADENYLYLTRANSFERASE SELO, MITOCHONDRIAL"/>
    <property type="match status" value="1"/>
</dbReference>
<dbReference type="EC" id="2.7.7.-" evidence="8"/>
<evidence type="ECO:0000256" key="1">
    <source>
        <dbReference type="ARBA" id="ARBA00009747"/>
    </source>
</evidence>
<dbReference type="PANTHER" id="PTHR32057:SF14">
    <property type="entry name" value="PROTEIN ADENYLYLTRANSFERASE SELO, MITOCHONDRIAL"/>
    <property type="match status" value="1"/>
</dbReference>
<evidence type="ECO:0000313" key="9">
    <source>
        <dbReference type="EMBL" id="BBF84325.1"/>
    </source>
</evidence>
<dbReference type="NCBIfam" id="NF000658">
    <property type="entry name" value="PRK00029.1"/>
    <property type="match status" value="1"/>
</dbReference>
<feature type="binding site" evidence="8">
    <location>
        <position position="125"/>
    </location>
    <ligand>
        <name>ATP</name>
        <dbReference type="ChEBI" id="CHEBI:30616"/>
    </ligand>
</feature>
<evidence type="ECO:0000256" key="8">
    <source>
        <dbReference type="HAMAP-Rule" id="MF_00692"/>
    </source>
</evidence>
<feature type="binding site" evidence="8">
    <location>
        <position position="126"/>
    </location>
    <ligand>
        <name>ATP</name>
        <dbReference type="ChEBI" id="CHEBI:30616"/>
    </ligand>
</feature>
<feature type="binding site" evidence="8">
    <location>
        <position position="262"/>
    </location>
    <ligand>
        <name>Mg(2+)</name>
        <dbReference type="ChEBI" id="CHEBI:18420"/>
    </ligand>
</feature>
<dbReference type="Pfam" id="PF02696">
    <property type="entry name" value="SelO"/>
    <property type="match status" value="1"/>
</dbReference>
<dbReference type="GO" id="GO:0030145">
    <property type="term" value="F:manganese ion binding"/>
    <property type="evidence" value="ECO:0007669"/>
    <property type="project" value="UniProtKB-UniRule"/>
</dbReference>
<dbReference type="STRING" id="332411.VI06_12325"/>
<keyword evidence="8" id="KW-0464">Manganese</keyword>
<comment type="catalytic activity">
    <reaction evidence="8">
        <text>L-histidyl-[protein] + UTP = N(tele)-(5'-uridylyl)-L-histidyl-[protein] + diphosphate</text>
        <dbReference type="Rhea" id="RHEA:83891"/>
        <dbReference type="Rhea" id="RHEA-COMP:9745"/>
        <dbReference type="Rhea" id="RHEA-COMP:20239"/>
        <dbReference type="ChEBI" id="CHEBI:29979"/>
        <dbReference type="ChEBI" id="CHEBI:33019"/>
        <dbReference type="ChEBI" id="CHEBI:46398"/>
        <dbReference type="ChEBI" id="CHEBI:233474"/>
    </reaction>
</comment>
<evidence type="ECO:0000256" key="5">
    <source>
        <dbReference type="ARBA" id="ARBA00022741"/>
    </source>
</evidence>
<proteinExistence type="inferred from homology"/>
<evidence type="ECO:0000256" key="4">
    <source>
        <dbReference type="ARBA" id="ARBA00022723"/>
    </source>
</evidence>
<protein>
    <recommendedName>
        <fullName evidence="8">Protein nucleotidyltransferase YdiU</fullName>
        <ecNumber evidence="8">2.7.7.-</ecNumber>
    </recommendedName>
    <alternativeName>
        <fullName evidence="8">Protein adenylyltransferase YdiU</fullName>
        <ecNumber evidence="8">2.7.7.108</ecNumber>
    </alternativeName>
    <alternativeName>
        <fullName evidence="8">Protein uridylyltransferase YdiU</fullName>
        <ecNumber evidence="8">2.7.7.-</ecNumber>
    </alternativeName>
</protein>
<sequence length="486" mass="54198">MQAISTLTFGQRFLALPPAFYRRVQPQPLSQPHLVALNASLCETLGILPATLEQPDALALLSGNRLAHDMQPLAAMYAGHQFGVYVPQLGDGRAILLGDMLDTEGRCWEWQLKGAGLTPFSRMGDGRAVLRSTIREYLCSEAMHGLGIPTTRALAMIGSPDPVYRERPETAAVLTRLAESFVRFGSFEVFYHRGQHDEIRILADFLIRHHFPACAEQAQPYAALFSEIVTRTASLIAQWQAVGFCHGVMNTDNMSVLGLTLDYGPFGFMDGFNAAHVCNHSDHSGRYAYNQQPQVGLWNLHCLASAFLPLVSEAQLLEALSGYREQYSQHWQGLMRNKLGLAVPDEGDDALIEALLLAMHAHQTDYTVFFRRLADFDSAGDNHALRDMFLDRSLFDDWAARYTARLQLETRPAAERRSAMLAVNPKYILRNYLAEQAIQAAQQGDFSQIASLHHCLQHPFDEQPQYQAYAAEPPAWAQEISVSCSS</sequence>
<dbReference type="GO" id="GO:0000287">
    <property type="term" value="F:magnesium ion binding"/>
    <property type="evidence" value="ECO:0007669"/>
    <property type="project" value="UniProtKB-UniRule"/>
</dbReference>
<feature type="binding site" evidence="8">
    <location>
        <position position="253"/>
    </location>
    <ligand>
        <name>Mg(2+)</name>
        <dbReference type="ChEBI" id="CHEBI:18420"/>
    </ligand>
</feature>
<gene>
    <name evidence="8" type="primary">ydiU</name>
    <name evidence="8" type="synonym">selO</name>
    <name evidence="9" type="ORF">DLM_0672</name>
</gene>
<dbReference type="GO" id="GO:0005524">
    <property type="term" value="F:ATP binding"/>
    <property type="evidence" value="ECO:0007669"/>
    <property type="project" value="UniProtKB-UniRule"/>
</dbReference>
<dbReference type="RefSeq" id="WP_089082777.1">
    <property type="nucleotide sequence ID" value="NZ_AP018823.1"/>
</dbReference>
<comment type="similarity">
    <text evidence="1 8">Belongs to the SELO family.</text>
</comment>
<comment type="catalytic activity">
    <reaction evidence="8">
        <text>L-threonyl-[protein] + ATP = 3-O-(5'-adenylyl)-L-threonyl-[protein] + diphosphate</text>
        <dbReference type="Rhea" id="RHEA:54292"/>
        <dbReference type="Rhea" id="RHEA-COMP:11060"/>
        <dbReference type="Rhea" id="RHEA-COMP:13847"/>
        <dbReference type="ChEBI" id="CHEBI:30013"/>
        <dbReference type="ChEBI" id="CHEBI:30616"/>
        <dbReference type="ChEBI" id="CHEBI:33019"/>
        <dbReference type="ChEBI" id="CHEBI:138113"/>
        <dbReference type="EC" id="2.7.7.108"/>
    </reaction>
</comment>
<evidence type="ECO:0000256" key="2">
    <source>
        <dbReference type="ARBA" id="ARBA00022679"/>
    </source>
</evidence>
<dbReference type="EMBL" id="AP018823">
    <property type="protein sequence ID" value="BBF84325.1"/>
    <property type="molecule type" value="Genomic_DNA"/>
</dbReference>
<evidence type="ECO:0000256" key="6">
    <source>
        <dbReference type="ARBA" id="ARBA00022840"/>
    </source>
</evidence>
<dbReference type="Proteomes" id="UP000198290">
    <property type="component" value="Chromosome"/>
</dbReference>
<feature type="binding site" evidence="8">
    <location>
        <position position="90"/>
    </location>
    <ligand>
        <name>ATP</name>
        <dbReference type="ChEBI" id="CHEBI:30616"/>
    </ligand>
</feature>
<dbReference type="EC" id="2.7.7.108" evidence="8"/>
<keyword evidence="10" id="KW-1185">Reference proteome</keyword>
<keyword evidence="6 8" id="KW-0067">ATP-binding</keyword>
<accession>A0A3G9G9W5</accession>
<feature type="binding site" evidence="8">
    <location>
        <position position="262"/>
    </location>
    <ligand>
        <name>ATP</name>
        <dbReference type="ChEBI" id="CHEBI:30616"/>
    </ligand>
</feature>
<feature type="binding site" evidence="8">
    <location>
        <position position="92"/>
    </location>
    <ligand>
        <name>ATP</name>
        <dbReference type="ChEBI" id="CHEBI:30616"/>
    </ligand>
</feature>
<dbReference type="OrthoDB" id="9776281at2"/>
<reference evidence="10" key="3">
    <citation type="journal article" date="2017" name="Plant Physiol. Biochem.">
        <title>Differential oxidative and antioxidative response of duckweed Lemna minor toward plant growth promoting/inhibiting bacteria.</title>
        <authorList>
            <person name="Ishizawa H."/>
            <person name="Kuroda M."/>
            <person name="Morikawa M."/>
            <person name="Ike M."/>
        </authorList>
    </citation>
    <scope>NUCLEOTIDE SEQUENCE [LARGE SCALE GENOMIC DNA]</scope>
    <source>
        <strain evidence="10">H3</strain>
    </source>
</reference>
<organism evidence="9 10">
    <name type="scientific">Aquitalea magnusonii</name>
    <dbReference type="NCBI Taxonomy" id="332411"/>
    <lineage>
        <taxon>Bacteria</taxon>
        <taxon>Pseudomonadati</taxon>
        <taxon>Pseudomonadota</taxon>
        <taxon>Betaproteobacteria</taxon>
        <taxon>Neisseriales</taxon>
        <taxon>Chromobacteriaceae</taxon>
        <taxon>Aquitalea</taxon>
    </lineage>
</organism>
<feature type="active site" description="Proton acceptor" evidence="8">
    <location>
        <position position="252"/>
    </location>
</feature>
<dbReference type="AlphaFoldDB" id="A0A3G9G9W5"/>
<evidence type="ECO:0000256" key="3">
    <source>
        <dbReference type="ARBA" id="ARBA00022695"/>
    </source>
</evidence>
<feature type="binding site" evidence="8">
    <location>
        <position position="183"/>
    </location>
    <ligand>
        <name>ATP</name>
        <dbReference type="ChEBI" id="CHEBI:30616"/>
    </ligand>
</feature>
<comment type="catalytic activity">
    <reaction evidence="8">
        <text>L-seryl-[protein] + UTP = O-(5'-uridylyl)-L-seryl-[protein] + diphosphate</text>
        <dbReference type="Rhea" id="RHEA:64604"/>
        <dbReference type="Rhea" id="RHEA-COMP:9863"/>
        <dbReference type="Rhea" id="RHEA-COMP:16635"/>
        <dbReference type="ChEBI" id="CHEBI:29999"/>
        <dbReference type="ChEBI" id="CHEBI:33019"/>
        <dbReference type="ChEBI" id="CHEBI:46398"/>
        <dbReference type="ChEBI" id="CHEBI:156051"/>
    </reaction>
</comment>
<comment type="cofactor">
    <cofactor evidence="8">
        <name>Mg(2+)</name>
        <dbReference type="ChEBI" id="CHEBI:18420"/>
    </cofactor>
    <cofactor evidence="8">
        <name>Mn(2+)</name>
        <dbReference type="ChEBI" id="CHEBI:29035"/>
    </cofactor>
</comment>
<feature type="binding site" evidence="8">
    <location>
        <position position="93"/>
    </location>
    <ligand>
        <name>ATP</name>
        <dbReference type="ChEBI" id="CHEBI:30616"/>
    </ligand>
</feature>
<keyword evidence="5 8" id="KW-0547">Nucleotide-binding</keyword>
<keyword evidence="4 8" id="KW-0479">Metal-binding</keyword>